<dbReference type="GO" id="GO:0019478">
    <property type="term" value="P:D-amino acid catabolic process"/>
    <property type="evidence" value="ECO:0007669"/>
    <property type="project" value="UniProtKB-UniRule"/>
</dbReference>
<keyword evidence="3" id="KW-0694">RNA-binding</keyword>
<dbReference type="RefSeq" id="WP_135796794.1">
    <property type="nucleotide sequence ID" value="NZ_CP032096.1"/>
</dbReference>
<comment type="domain">
    <text evidence="3">A Gly-cisPro motif from one monomer fits into the active site of the other monomer to allow specific chiral rejection of L-amino acids.</text>
</comment>
<keyword evidence="5" id="KW-1185">Reference proteome</keyword>
<sequence length="149" mass="16398">MICLLQRVTQGSVSVSDEIIGQISSGLVVLCGFQPHDSTESLEKMAHKLLHYRVFSDEDDKMNLNLQQAFNGQGGELLLVPQFTLAADTKKGLRPSFHTSASPDLAHDLFKQFVTLITEKFGSPQTGKFGANMQVSLINDGPVTFWLET</sequence>
<protein>
    <recommendedName>
        <fullName evidence="3">D-aminoacyl-tRNA deacylase</fullName>
        <shortName evidence="3">DTD</shortName>
        <ecNumber evidence="3">3.1.1.96</ecNumber>
    </recommendedName>
    <alternativeName>
        <fullName evidence="3">Gly-tRNA(Ala) deacylase</fullName>
        <ecNumber evidence="3">3.1.1.-</ecNumber>
    </alternativeName>
</protein>
<dbReference type="Pfam" id="PF02580">
    <property type="entry name" value="Tyr_Deacylase"/>
    <property type="match status" value="1"/>
</dbReference>
<evidence type="ECO:0000313" key="5">
    <source>
        <dbReference type="Proteomes" id="UP000296201"/>
    </source>
</evidence>
<evidence type="ECO:0000313" key="4">
    <source>
        <dbReference type="EMBL" id="QBZ82134.1"/>
    </source>
</evidence>
<dbReference type="OrthoDB" id="9801395at2"/>
<dbReference type="GO" id="GO:0043908">
    <property type="term" value="F:Ser(Gly)-tRNA(Ala) hydrolase activity"/>
    <property type="evidence" value="ECO:0007669"/>
    <property type="project" value="UniProtKB-UniRule"/>
</dbReference>
<evidence type="ECO:0000256" key="2">
    <source>
        <dbReference type="ARBA" id="ARBA00022801"/>
    </source>
</evidence>
<comment type="subunit">
    <text evidence="3">Homodimer.</text>
</comment>
<gene>
    <name evidence="3 4" type="primary">dtd</name>
    <name evidence="4" type="ORF">GHNINEIG_00158</name>
</gene>
<keyword evidence="3" id="KW-0963">Cytoplasm</keyword>
<dbReference type="Gene3D" id="3.50.80.10">
    <property type="entry name" value="D-tyrosyl-tRNA(Tyr) deacylase"/>
    <property type="match status" value="1"/>
</dbReference>
<dbReference type="Proteomes" id="UP000296201">
    <property type="component" value="Chromosome"/>
</dbReference>
<dbReference type="AlphaFoldDB" id="A0A4V1C8J6"/>
<feature type="short sequence motif" description="Gly-cisPro motif, important for rejection of L-amino acids" evidence="3">
    <location>
        <begin position="141"/>
        <end position="142"/>
    </location>
</feature>
<comment type="function">
    <text evidence="3">An aminoacyl-tRNA editing enzyme that deacylates mischarged D-aminoacyl-tRNAs. Also deacylates mischarged glycyl-tRNA(Ala), protecting cells against glycine mischarging by AlaRS. Acts via tRNA-based rather than protein-based catalysis; rejects L-amino acids rather than detecting D-amino acids in the active site. By recycling D-aminoacyl-tRNA to D-amino acids and free tRNA molecules, this enzyme counteracts the toxicity associated with the formation of D-aminoacyl-tRNA entities in vivo and helps enforce protein L-homochirality.</text>
</comment>
<comment type="catalytic activity">
    <reaction evidence="3">
        <text>a D-aminoacyl-tRNA + H2O = a tRNA + a D-alpha-amino acid + H(+)</text>
        <dbReference type="Rhea" id="RHEA:13953"/>
        <dbReference type="Rhea" id="RHEA-COMP:10123"/>
        <dbReference type="Rhea" id="RHEA-COMP:10124"/>
        <dbReference type="ChEBI" id="CHEBI:15377"/>
        <dbReference type="ChEBI" id="CHEBI:15378"/>
        <dbReference type="ChEBI" id="CHEBI:59871"/>
        <dbReference type="ChEBI" id="CHEBI:78442"/>
        <dbReference type="ChEBI" id="CHEBI:79333"/>
        <dbReference type="EC" id="3.1.1.96"/>
    </reaction>
</comment>
<dbReference type="PANTHER" id="PTHR10472">
    <property type="entry name" value="D-TYROSYL-TRNA TYR DEACYLASE"/>
    <property type="match status" value="1"/>
</dbReference>
<dbReference type="EC" id="3.1.1.96" evidence="3"/>
<dbReference type="NCBIfam" id="TIGR00256">
    <property type="entry name" value="D-aminoacyl-tRNA deacylase"/>
    <property type="match status" value="1"/>
</dbReference>
<comment type="similarity">
    <text evidence="1 3">Belongs to the DTD family.</text>
</comment>
<reference evidence="4 5" key="1">
    <citation type="submission" date="2018-08" db="EMBL/GenBank/DDBJ databases">
        <title>Horizontal acquisition of hydrogen conversion ability and other habitat adaptations in Hydrogenovibrio crunogenus strains.</title>
        <authorList>
            <person name="Gonnella G."/>
            <person name="Adam N."/>
            <person name="Perner M."/>
        </authorList>
    </citation>
    <scope>NUCLEOTIDE SEQUENCE [LARGE SCALE GENOMIC DNA]</scope>
    <source>
        <strain evidence="4 5">SP-41</strain>
    </source>
</reference>
<keyword evidence="2 3" id="KW-0378">Hydrolase</keyword>
<dbReference type="GO" id="GO:0005737">
    <property type="term" value="C:cytoplasm"/>
    <property type="evidence" value="ECO:0007669"/>
    <property type="project" value="UniProtKB-SubCell"/>
</dbReference>
<evidence type="ECO:0000256" key="1">
    <source>
        <dbReference type="ARBA" id="ARBA00009673"/>
    </source>
</evidence>
<evidence type="ECO:0000256" key="3">
    <source>
        <dbReference type="HAMAP-Rule" id="MF_00518"/>
    </source>
</evidence>
<accession>A0A4V1C8J6</accession>
<dbReference type="EC" id="3.1.1.-" evidence="3"/>
<keyword evidence="3" id="KW-0820">tRNA-binding</keyword>
<dbReference type="HAMAP" id="MF_00518">
    <property type="entry name" value="Deacylase_Dtd"/>
    <property type="match status" value="1"/>
</dbReference>
<dbReference type="SUPFAM" id="SSF69500">
    <property type="entry name" value="DTD-like"/>
    <property type="match status" value="1"/>
</dbReference>
<dbReference type="InterPro" id="IPR003732">
    <property type="entry name" value="Daa-tRNA_deacyls_DTD"/>
</dbReference>
<dbReference type="PANTHER" id="PTHR10472:SF5">
    <property type="entry name" value="D-AMINOACYL-TRNA DEACYLASE 1"/>
    <property type="match status" value="1"/>
</dbReference>
<dbReference type="FunFam" id="3.50.80.10:FF:000001">
    <property type="entry name" value="D-aminoacyl-tRNA deacylase"/>
    <property type="match status" value="1"/>
</dbReference>
<dbReference type="GO" id="GO:0051500">
    <property type="term" value="F:D-tyrosyl-tRNA(Tyr) deacylase activity"/>
    <property type="evidence" value="ECO:0007669"/>
    <property type="project" value="TreeGrafter"/>
</dbReference>
<dbReference type="GO" id="GO:0000049">
    <property type="term" value="F:tRNA binding"/>
    <property type="evidence" value="ECO:0007669"/>
    <property type="project" value="UniProtKB-UniRule"/>
</dbReference>
<dbReference type="EMBL" id="CP032096">
    <property type="protein sequence ID" value="QBZ82134.1"/>
    <property type="molecule type" value="Genomic_DNA"/>
</dbReference>
<name>A0A4V1C8J6_9GAMM</name>
<comment type="catalytic activity">
    <reaction evidence="3">
        <text>glycyl-tRNA(Ala) + H2O = tRNA(Ala) + glycine + H(+)</text>
        <dbReference type="Rhea" id="RHEA:53744"/>
        <dbReference type="Rhea" id="RHEA-COMP:9657"/>
        <dbReference type="Rhea" id="RHEA-COMP:13640"/>
        <dbReference type="ChEBI" id="CHEBI:15377"/>
        <dbReference type="ChEBI" id="CHEBI:15378"/>
        <dbReference type="ChEBI" id="CHEBI:57305"/>
        <dbReference type="ChEBI" id="CHEBI:78442"/>
        <dbReference type="ChEBI" id="CHEBI:78522"/>
    </reaction>
</comment>
<comment type="subcellular location">
    <subcellularLocation>
        <location evidence="3">Cytoplasm</location>
    </subcellularLocation>
</comment>
<proteinExistence type="inferred from homology"/>
<dbReference type="InterPro" id="IPR023509">
    <property type="entry name" value="DTD-like_sf"/>
</dbReference>
<dbReference type="GO" id="GO:0106026">
    <property type="term" value="F:Gly-tRNA(Ala) deacylase activity"/>
    <property type="evidence" value="ECO:0007669"/>
    <property type="project" value="UniProtKB-UniRule"/>
</dbReference>
<organism evidence="4 5">
    <name type="scientific">Hydrogenovibrio crunogenus</name>
    <dbReference type="NCBI Taxonomy" id="39765"/>
    <lineage>
        <taxon>Bacteria</taxon>
        <taxon>Pseudomonadati</taxon>
        <taxon>Pseudomonadota</taxon>
        <taxon>Gammaproteobacteria</taxon>
        <taxon>Thiotrichales</taxon>
        <taxon>Piscirickettsiaceae</taxon>
        <taxon>Hydrogenovibrio</taxon>
    </lineage>
</organism>